<dbReference type="SUPFAM" id="SSF47616">
    <property type="entry name" value="GST C-terminal domain-like"/>
    <property type="match status" value="1"/>
</dbReference>
<dbReference type="Gene3D" id="1.20.1050.10">
    <property type="match status" value="1"/>
</dbReference>
<dbReference type="PROSITE" id="PS50405">
    <property type="entry name" value="GST_CTER"/>
    <property type="match status" value="1"/>
</dbReference>
<dbReference type="AlphaFoldDB" id="A0A366HJJ3"/>
<dbReference type="CDD" id="cd00570">
    <property type="entry name" value="GST_N_family"/>
    <property type="match status" value="1"/>
</dbReference>
<dbReference type="SFLD" id="SFLDG00358">
    <property type="entry name" value="Main_(cytGST)"/>
    <property type="match status" value="1"/>
</dbReference>
<evidence type="ECO:0000259" key="3">
    <source>
        <dbReference type="PROSITE" id="PS50405"/>
    </source>
</evidence>
<evidence type="ECO:0000313" key="5">
    <source>
        <dbReference type="Proteomes" id="UP000253628"/>
    </source>
</evidence>
<keyword evidence="5" id="KW-1185">Reference proteome</keyword>
<dbReference type="InterPro" id="IPR050983">
    <property type="entry name" value="GST_Omega/HSP26"/>
</dbReference>
<dbReference type="PROSITE" id="PS50404">
    <property type="entry name" value="GST_NTER"/>
    <property type="match status" value="1"/>
</dbReference>
<dbReference type="InterPro" id="IPR040079">
    <property type="entry name" value="Glutathione_S-Trfase"/>
</dbReference>
<evidence type="ECO:0000256" key="1">
    <source>
        <dbReference type="SAM" id="MobiDB-lite"/>
    </source>
</evidence>
<keyword evidence="4" id="KW-0808">Transferase</keyword>
<dbReference type="Gene3D" id="3.40.30.10">
    <property type="entry name" value="Glutaredoxin"/>
    <property type="match status" value="1"/>
</dbReference>
<dbReference type="Proteomes" id="UP000253628">
    <property type="component" value="Unassembled WGS sequence"/>
</dbReference>
<gene>
    <name evidence="4" type="ORF">DFR37_102573</name>
</gene>
<dbReference type="RefSeq" id="WP_113932381.1">
    <property type="nucleotide sequence ID" value="NZ_JACCEU010000002.1"/>
</dbReference>
<dbReference type="PANTHER" id="PTHR43968:SF6">
    <property type="entry name" value="GLUTATHIONE S-TRANSFERASE OMEGA"/>
    <property type="match status" value="1"/>
</dbReference>
<organism evidence="4 5">
    <name type="scientific">Eoetvoesiella caeni</name>
    <dbReference type="NCBI Taxonomy" id="645616"/>
    <lineage>
        <taxon>Bacteria</taxon>
        <taxon>Pseudomonadati</taxon>
        <taxon>Pseudomonadota</taxon>
        <taxon>Betaproteobacteria</taxon>
        <taxon>Burkholderiales</taxon>
        <taxon>Alcaligenaceae</taxon>
        <taxon>Eoetvoesiella</taxon>
    </lineage>
</organism>
<dbReference type="InterPro" id="IPR036282">
    <property type="entry name" value="Glutathione-S-Trfase_C_sf"/>
</dbReference>
<feature type="region of interest" description="Disordered" evidence="1">
    <location>
        <begin position="204"/>
        <end position="227"/>
    </location>
</feature>
<dbReference type="GO" id="GO:0016740">
    <property type="term" value="F:transferase activity"/>
    <property type="evidence" value="ECO:0007669"/>
    <property type="project" value="UniProtKB-KW"/>
</dbReference>
<feature type="domain" description="GST C-terminal" evidence="3">
    <location>
        <begin position="87"/>
        <end position="217"/>
    </location>
</feature>
<dbReference type="SFLD" id="SFLDS00019">
    <property type="entry name" value="Glutathione_Transferase_(cytos"/>
    <property type="match status" value="1"/>
</dbReference>
<name>A0A366HJJ3_9BURK</name>
<dbReference type="Pfam" id="PF13417">
    <property type="entry name" value="GST_N_3"/>
    <property type="match status" value="1"/>
</dbReference>
<evidence type="ECO:0000259" key="2">
    <source>
        <dbReference type="PROSITE" id="PS50404"/>
    </source>
</evidence>
<dbReference type="OrthoDB" id="5242791at2"/>
<accession>A0A366HJJ3</accession>
<dbReference type="SUPFAM" id="SSF52833">
    <property type="entry name" value="Thioredoxin-like"/>
    <property type="match status" value="1"/>
</dbReference>
<sequence>MSSRLCIFGSPFSSYYNKIKIALIELDLPFEEVPFMPGAGNWPESGSPSGKIPFLHTADGNIYESQAIVEYLEDIRPQTSASLFPANPIERAHCRELIQYIELYLDAAVRPVYPAAFWGKTLNQDELEEALKNLEKGLRTLERRANLQQWLCGERYTHADAAAWVHLSTIRRMLKILGQEEFLGRHLPALPGYLERLAERPSTRRVEADRHEAGRALKKQQSASQGN</sequence>
<feature type="compositionally biased region" description="Basic and acidic residues" evidence="1">
    <location>
        <begin position="204"/>
        <end position="215"/>
    </location>
</feature>
<dbReference type="InterPro" id="IPR036249">
    <property type="entry name" value="Thioredoxin-like_sf"/>
</dbReference>
<feature type="domain" description="GST N-terminal" evidence="2">
    <location>
        <begin position="3"/>
        <end position="80"/>
    </location>
</feature>
<dbReference type="Pfam" id="PF13410">
    <property type="entry name" value="GST_C_2"/>
    <property type="match status" value="1"/>
</dbReference>
<proteinExistence type="predicted"/>
<reference evidence="4 5" key="1">
    <citation type="submission" date="2018-06" db="EMBL/GenBank/DDBJ databases">
        <title>Genomic Encyclopedia of Type Strains, Phase IV (KMG-IV): sequencing the most valuable type-strain genomes for metagenomic binning, comparative biology and taxonomic classification.</title>
        <authorList>
            <person name="Goeker M."/>
        </authorList>
    </citation>
    <scope>NUCLEOTIDE SEQUENCE [LARGE SCALE GENOMIC DNA]</scope>
    <source>
        <strain evidence="4 5">DSM 25520</strain>
    </source>
</reference>
<dbReference type="InterPro" id="IPR010987">
    <property type="entry name" value="Glutathione-S-Trfase_C-like"/>
</dbReference>
<dbReference type="GO" id="GO:0005737">
    <property type="term" value="C:cytoplasm"/>
    <property type="evidence" value="ECO:0007669"/>
    <property type="project" value="TreeGrafter"/>
</dbReference>
<evidence type="ECO:0000313" key="4">
    <source>
        <dbReference type="EMBL" id="RBP42187.1"/>
    </source>
</evidence>
<protein>
    <submittedName>
        <fullName evidence="4">Glutathione S-transferase</fullName>
    </submittedName>
</protein>
<dbReference type="EMBL" id="QNRQ01000002">
    <property type="protein sequence ID" value="RBP42187.1"/>
    <property type="molecule type" value="Genomic_DNA"/>
</dbReference>
<comment type="caution">
    <text evidence="4">The sequence shown here is derived from an EMBL/GenBank/DDBJ whole genome shotgun (WGS) entry which is preliminary data.</text>
</comment>
<dbReference type="InterPro" id="IPR004045">
    <property type="entry name" value="Glutathione_S-Trfase_N"/>
</dbReference>
<dbReference type="PANTHER" id="PTHR43968">
    <property type="match status" value="1"/>
</dbReference>